<organism evidence="3 4">
    <name type="scientific">Vibrio tritonius</name>
    <dbReference type="NCBI Taxonomy" id="1435069"/>
    <lineage>
        <taxon>Bacteria</taxon>
        <taxon>Pseudomonadati</taxon>
        <taxon>Pseudomonadota</taxon>
        <taxon>Gammaproteobacteria</taxon>
        <taxon>Vibrionales</taxon>
        <taxon>Vibrionaceae</taxon>
        <taxon>Vibrio</taxon>
    </lineage>
</organism>
<keyword evidence="3" id="KW-0547">Nucleotide-binding</keyword>
<keyword evidence="3" id="KW-0067">ATP-binding</keyword>
<name>A0ABS7YNC1_9VIBR</name>
<dbReference type="RefSeq" id="WP_225250966.1">
    <property type="nucleotide sequence ID" value="NZ_JAIWIU010000092.1"/>
</dbReference>
<comment type="caution">
    <text evidence="3">The sequence shown here is derived from an EMBL/GenBank/DDBJ whole genome shotgun (WGS) entry which is preliminary data.</text>
</comment>
<evidence type="ECO:0000313" key="4">
    <source>
        <dbReference type="Proteomes" id="UP001199044"/>
    </source>
</evidence>
<evidence type="ECO:0000313" key="3">
    <source>
        <dbReference type="EMBL" id="MCA2017170.1"/>
    </source>
</evidence>
<dbReference type="InterPro" id="IPR051396">
    <property type="entry name" value="Bact_Antivir_Def_Nuclease"/>
</dbReference>
<protein>
    <submittedName>
        <fullName evidence="3">ATP-binding protein</fullName>
    </submittedName>
</protein>
<sequence>MKLESLEIENLRCYKDNVKIKIDDLTTIIGKNDIGKSTVLEALEIFFNNDTVKISQDDANIFNEDKKVVITCEFSSLPEKIILDSDIDTTLESEYLLTNEKTLKIKKIFDCSKTKPSCEVFIIAQHPTANGFHNLLELKEKDLQAIIKKQNIDCPLKGNPIMRAAIWENATDLEVKEVEIPVTKPKEDSKRIWEQVDKYLPLFALFQSDRSSKDSDGEVQDPMKAAVSAAIAEVHDDIERIQQKVQERTEEIANNTHEALKTIDKNLASQLTPEFTPPTISKWTGLFSVNLMTDGIPLNKRGSGVRRLVLVSFFKAEAERLLKKGNKKGIIYAVEEPETAQHPNNQKILQSSFSTLSSEPNCQVILTTHSPGFASDLPMDGIRFISRDERGKPVIAHGCDVLTEVADALGVTPDSRVKVLVCVEGPTDVSALKALSSALHVEDNTIPNLDTDDRVAFIVLGGGNLKHWVNHHYLKGLGRPEIHIYDSDVSSYANAARDINLRTDSSRAFITKKYEIESYLHPDAIKTAFGIDIDVTDQPNADGKATPKVFAEAYSIAQGYDGIMKDNNAKIRLADRAFPLMTADMIHERDPLDEVKGWFTKIGECLV</sequence>
<reference evidence="4" key="1">
    <citation type="submission" date="2023-07" db="EMBL/GenBank/DDBJ databases">
        <title>Molecular identification of indigenous halophilic bacteria isolated from red sea cost, biodegradation of synthetic dyes and assessment of degraded metabolite toxicity.</title>
        <authorList>
            <person name="Chaieb K."/>
            <person name="Altayb H.N."/>
        </authorList>
    </citation>
    <scope>NUCLEOTIDE SEQUENCE [LARGE SCALE GENOMIC DNA]</scope>
    <source>
        <strain evidence="4">K20</strain>
    </source>
</reference>
<feature type="domain" description="Endonuclease GajA/Old nuclease/RecF-like AAA" evidence="2">
    <location>
        <begin position="1"/>
        <end position="374"/>
    </location>
</feature>
<evidence type="ECO:0000256" key="1">
    <source>
        <dbReference type="SAM" id="Coils"/>
    </source>
</evidence>
<dbReference type="PANTHER" id="PTHR43581:SF4">
    <property type="entry name" value="ATP_GTP PHOSPHATASE"/>
    <property type="match status" value="1"/>
</dbReference>
<keyword evidence="1" id="KW-0175">Coiled coil</keyword>
<evidence type="ECO:0000259" key="2">
    <source>
        <dbReference type="Pfam" id="PF13175"/>
    </source>
</evidence>
<dbReference type="InterPro" id="IPR041685">
    <property type="entry name" value="AAA_GajA/Old/RecF-like"/>
</dbReference>
<dbReference type="EMBL" id="JAIWIU010000092">
    <property type="protein sequence ID" value="MCA2017170.1"/>
    <property type="molecule type" value="Genomic_DNA"/>
</dbReference>
<dbReference type="PANTHER" id="PTHR43581">
    <property type="entry name" value="ATP/GTP PHOSPHATASE"/>
    <property type="match status" value="1"/>
</dbReference>
<accession>A0ABS7YNC1</accession>
<dbReference type="Pfam" id="PF13175">
    <property type="entry name" value="AAA_15"/>
    <property type="match status" value="1"/>
</dbReference>
<feature type="coiled-coil region" evidence="1">
    <location>
        <begin position="231"/>
        <end position="258"/>
    </location>
</feature>
<dbReference type="GO" id="GO:0005524">
    <property type="term" value="F:ATP binding"/>
    <property type="evidence" value="ECO:0007669"/>
    <property type="project" value="UniProtKB-KW"/>
</dbReference>
<dbReference type="SUPFAM" id="SSF52540">
    <property type="entry name" value="P-loop containing nucleoside triphosphate hydrolases"/>
    <property type="match status" value="1"/>
</dbReference>
<dbReference type="InterPro" id="IPR027417">
    <property type="entry name" value="P-loop_NTPase"/>
</dbReference>
<dbReference type="Gene3D" id="3.40.50.300">
    <property type="entry name" value="P-loop containing nucleotide triphosphate hydrolases"/>
    <property type="match status" value="1"/>
</dbReference>
<keyword evidence="4" id="KW-1185">Reference proteome</keyword>
<gene>
    <name evidence="3" type="ORF">LDJ79_13670</name>
</gene>
<dbReference type="Proteomes" id="UP001199044">
    <property type="component" value="Unassembled WGS sequence"/>
</dbReference>
<proteinExistence type="predicted"/>